<dbReference type="PANTHER" id="PTHR43685">
    <property type="entry name" value="GLYCOSYLTRANSFERASE"/>
    <property type="match status" value="1"/>
</dbReference>
<feature type="domain" description="Glycosyltransferase 2-like" evidence="2">
    <location>
        <begin position="5"/>
        <end position="128"/>
    </location>
</feature>
<dbReference type="InterPro" id="IPR029044">
    <property type="entry name" value="Nucleotide-diphossugar_trans"/>
</dbReference>
<sequence>MIKVSLVLATVNRIDELKRFLSHLSNQNYSDLELIVVDQNRDDRLVPLVKEYEQFFHIVHIRSAKGLSRARNVGLKYVTGEIIAFPDDDCWYPDGLLAKIAAYFIANPDYHGLLVASVDPKGRRTMVKGEAKPVAIDRRNVLWTAVSYTMFFRRDAVKSAGGFDEGLGVGADTPWGAGEETDYVLRMLKKGNRLWYTPDLAVVHPQSEITLQRAYSYGLGGGRVIARHYPSVFFWGYIVPRAFLGVLYALARGKRKEFRMRWVGLRARIVGWLRTRRELATFTKQ</sequence>
<dbReference type="Pfam" id="PF00535">
    <property type="entry name" value="Glycos_transf_2"/>
    <property type="match status" value="1"/>
</dbReference>
<dbReference type="InterPro" id="IPR001173">
    <property type="entry name" value="Glyco_trans_2-like"/>
</dbReference>
<dbReference type="RefSeq" id="WP_170084780.1">
    <property type="nucleotide sequence ID" value="NZ_CP047971.1"/>
</dbReference>
<dbReference type="AlphaFoldDB" id="A0A6F9DZT9"/>
<keyword evidence="1" id="KW-1133">Transmembrane helix</keyword>
<dbReference type="Proteomes" id="UP000502196">
    <property type="component" value="Chromosome"/>
</dbReference>
<evidence type="ECO:0000259" key="2">
    <source>
        <dbReference type="Pfam" id="PF00535"/>
    </source>
</evidence>
<evidence type="ECO:0000313" key="3">
    <source>
        <dbReference type="EMBL" id="CAB3390416.1"/>
    </source>
</evidence>
<dbReference type="GO" id="GO:0016740">
    <property type="term" value="F:transferase activity"/>
    <property type="evidence" value="ECO:0007669"/>
    <property type="project" value="UniProtKB-KW"/>
</dbReference>
<feature type="transmembrane region" description="Helical" evidence="1">
    <location>
        <begin position="232"/>
        <end position="251"/>
    </location>
</feature>
<name>A0A6F9DZT9_9BACL</name>
<organism evidence="3 4">
    <name type="scientific">Kyrpidia spormannii</name>
    <dbReference type="NCBI Taxonomy" id="2055160"/>
    <lineage>
        <taxon>Bacteria</taxon>
        <taxon>Bacillati</taxon>
        <taxon>Bacillota</taxon>
        <taxon>Bacilli</taxon>
        <taxon>Bacillales</taxon>
        <taxon>Alicyclobacillaceae</taxon>
        <taxon>Kyrpidia</taxon>
    </lineage>
</organism>
<keyword evidence="3" id="KW-0808">Transferase</keyword>
<protein>
    <submittedName>
        <fullName evidence="3">Glycosyltransferase</fullName>
    </submittedName>
</protein>
<evidence type="ECO:0000256" key="1">
    <source>
        <dbReference type="SAM" id="Phobius"/>
    </source>
</evidence>
<evidence type="ECO:0000313" key="4">
    <source>
        <dbReference type="Proteomes" id="UP000502196"/>
    </source>
</evidence>
<gene>
    <name evidence="3" type="ORF">COOX1_0397</name>
</gene>
<dbReference type="CDD" id="cd00761">
    <property type="entry name" value="Glyco_tranf_GTA_type"/>
    <property type="match status" value="1"/>
</dbReference>
<reference evidence="3 4" key="1">
    <citation type="submission" date="2020-04" db="EMBL/GenBank/DDBJ databases">
        <authorList>
            <person name="Hogendoorn C."/>
        </authorList>
    </citation>
    <scope>NUCLEOTIDE SEQUENCE [LARGE SCALE GENOMIC DNA]</scope>
    <source>
        <strain evidence="3">COOX1</strain>
    </source>
</reference>
<proteinExistence type="predicted"/>
<dbReference type="PANTHER" id="PTHR43685:SF2">
    <property type="entry name" value="GLYCOSYLTRANSFERASE 2-LIKE DOMAIN-CONTAINING PROTEIN"/>
    <property type="match status" value="1"/>
</dbReference>
<dbReference type="Gene3D" id="3.90.550.10">
    <property type="entry name" value="Spore Coat Polysaccharide Biosynthesis Protein SpsA, Chain A"/>
    <property type="match status" value="1"/>
</dbReference>
<dbReference type="InterPro" id="IPR050834">
    <property type="entry name" value="Glycosyltransf_2"/>
</dbReference>
<keyword evidence="1" id="KW-0472">Membrane</keyword>
<dbReference type="EMBL" id="LR792683">
    <property type="protein sequence ID" value="CAB3390416.1"/>
    <property type="molecule type" value="Genomic_DNA"/>
</dbReference>
<keyword evidence="1" id="KW-0812">Transmembrane</keyword>
<accession>A0A6F9DZT9</accession>
<dbReference type="SUPFAM" id="SSF53448">
    <property type="entry name" value="Nucleotide-diphospho-sugar transferases"/>
    <property type="match status" value="1"/>
</dbReference>